<name>A0A942ID52_9HYPH</name>
<dbReference type="Gene3D" id="3.40.50.261">
    <property type="entry name" value="Succinyl-CoA synthetase domains"/>
    <property type="match status" value="2"/>
</dbReference>
<dbReference type="Pfam" id="PF13380">
    <property type="entry name" value="CoA_binding_2"/>
    <property type="match status" value="1"/>
</dbReference>
<dbReference type="InterPro" id="IPR051538">
    <property type="entry name" value="Acyl-CoA_Synth/Transferase"/>
</dbReference>
<dbReference type="InterPro" id="IPR013815">
    <property type="entry name" value="ATP_grasp_subdomain_1"/>
</dbReference>
<dbReference type="InterPro" id="IPR043938">
    <property type="entry name" value="Ligase_CoA_dom"/>
</dbReference>
<evidence type="ECO:0000313" key="6">
    <source>
        <dbReference type="EMBL" id="MBS3848334.1"/>
    </source>
</evidence>
<dbReference type="GO" id="GO:0006099">
    <property type="term" value="P:tricarboxylic acid cycle"/>
    <property type="evidence" value="ECO:0007669"/>
    <property type="project" value="UniProtKB-KW"/>
</dbReference>
<feature type="domain" description="CoA-binding" evidence="5">
    <location>
        <begin position="67"/>
        <end position="162"/>
    </location>
</feature>
<dbReference type="SUPFAM" id="SSF51735">
    <property type="entry name" value="NAD(P)-binding Rossmann-fold domains"/>
    <property type="match status" value="1"/>
</dbReference>
<dbReference type="PANTHER" id="PTHR43334">
    <property type="entry name" value="ACETATE--COA LIGASE [ADP-FORMING]"/>
    <property type="match status" value="1"/>
</dbReference>
<dbReference type="Pfam" id="PF13607">
    <property type="entry name" value="Succ_CoA_lig"/>
    <property type="match status" value="1"/>
</dbReference>
<protein>
    <submittedName>
        <fullName evidence="6">Acetate--CoA ligase family protein</fullName>
    </submittedName>
</protein>
<comment type="caution">
    <text evidence="6">The sequence shown here is derived from an EMBL/GenBank/DDBJ whole genome shotgun (WGS) entry which is preliminary data.</text>
</comment>
<dbReference type="SUPFAM" id="SSF56059">
    <property type="entry name" value="Glutathione synthetase ATP-binding domain-like"/>
    <property type="match status" value="1"/>
</dbReference>
<dbReference type="Gene3D" id="3.30.470.20">
    <property type="entry name" value="ATP-grasp fold, B domain"/>
    <property type="match status" value="1"/>
</dbReference>
<dbReference type="RefSeq" id="WP_212657889.1">
    <property type="nucleotide sequence ID" value="NZ_JAGXTP010000001.1"/>
</dbReference>
<dbReference type="Proteomes" id="UP000678281">
    <property type="component" value="Unassembled WGS sequence"/>
</dbReference>
<dbReference type="GO" id="GO:0005524">
    <property type="term" value="F:ATP binding"/>
    <property type="evidence" value="ECO:0007669"/>
    <property type="project" value="UniProtKB-KW"/>
</dbReference>
<dbReference type="EMBL" id="JAGXTP010000001">
    <property type="protein sequence ID" value="MBS3848334.1"/>
    <property type="molecule type" value="Genomic_DNA"/>
</dbReference>
<dbReference type="InterPro" id="IPR032875">
    <property type="entry name" value="Succ_CoA_lig_flav_dom"/>
</dbReference>
<dbReference type="PANTHER" id="PTHR43334:SF1">
    <property type="entry name" value="3-HYDROXYPROPIONATE--COA LIGASE [ADP-FORMING]"/>
    <property type="match status" value="1"/>
</dbReference>
<dbReference type="SMART" id="SM00881">
    <property type="entry name" value="CoA_binding"/>
    <property type="match status" value="1"/>
</dbReference>
<dbReference type="GO" id="GO:0043758">
    <property type="term" value="F:acetate-CoA ligase (ADP-forming) activity"/>
    <property type="evidence" value="ECO:0007669"/>
    <property type="project" value="InterPro"/>
</dbReference>
<gene>
    <name evidence="6" type="ORF">KD146_06445</name>
</gene>
<dbReference type="AlphaFoldDB" id="A0A942ID52"/>
<evidence type="ECO:0000256" key="3">
    <source>
        <dbReference type="ARBA" id="ARBA00022741"/>
    </source>
</evidence>
<dbReference type="InterPro" id="IPR003781">
    <property type="entry name" value="CoA-bd"/>
</dbReference>
<keyword evidence="1" id="KW-0816">Tricarboxylic acid cycle</keyword>
<organism evidence="6 7">
    <name type="scientific">Devosia litorisediminis</name>
    <dbReference type="NCBI Taxonomy" id="2829817"/>
    <lineage>
        <taxon>Bacteria</taxon>
        <taxon>Pseudomonadati</taxon>
        <taxon>Pseudomonadota</taxon>
        <taxon>Alphaproteobacteria</taxon>
        <taxon>Hyphomicrobiales</taxon>
        <taxon>Devosiaceae</taxon>
        <taxon>Devosia</taxon>
    </lineage>
</organism>
<proteinExistence type="predicted"/>
<sequence>MMRSGSGSQRNASCWASTYRSARMTAKCTYFVLFPFDRTDRLLPTFSRTPTRVAPDFLMTNTSLNHALAPRSVALIGASKRPGSLGALVLSNILTSGFSGAVYPVNPKYTELGGLPCVARVGDLPAVPDLCVIATPAHTIPDLIAEIGAAGGRSVVIITAGIGKEDDLRERMLAAAAEHGVRIIGPNTIGLLAPLVGLNASFTHIPARPGSLALLSQSGAIISSVIDWAEAEGIGFSQIVSLGDMADLDVSDFLSVLAEDANTSAILMYLESIPDASRFMAAAQAAARRKPVIAIKPGRHEAAARAAQTHTGALAGADSVVDAALRRAGVIRVQHLEDLFSAAEICARFAPLERGRVGIVTNGGGAGVLAIDELIDRGCEIAELSQETLSTLEQVLPANWSRANPVDIIGDAKAERYVAALRAVAADPGVDVVLAMNCPTALAAPSDAAQGVVSVVEHGLINGKPVLATWLGEHAAAGARNLLNGAGVATVNTPSKAADAVEMLTRWHRASLLLQRVSTDLVGSDDRASAAAVLEGAARQCRSMLTEPEAETVLAAYGIAVPHTMTVLRVDDVGEAATQLLAGGGQVAVKMLSSTLTHKSDLGGVVLGLASAKEAVAAAHGIADRLADLGVGAELEGFSIQEMIVRPRAEELLIGITTDPVFGPVLMFGAGGVSVEVVRDTTMELLPVDRALAADMIDRTRVSALLAGYRDRPAADRDAIVLVLMAVSRLVTDFPQITAIDINPVLADADGAVALDARIELNLDADPPR</sequence>
<dbReference type="SUPFAM" id="SSF52210">
    <property type="entry name" value="Succinyl-CoA synthetase domains"/>
    <property type="match status" value="2"/>
</dbReference>
<dbReference type="Gene3D" id="3.40.50.720">
    <property type="entry name" value="NAD(P)-binding Rossmann-like Domain"/>
    <property type="match status" value="1"/>
</dbReference>
<accession>A0A942ID52</accession>
<reference evidence="6" key="1">
    <citation type="submission" date="2021-04" db="EMBL/GenBank/DDBJ databases">
        <title>Devosia litorisediminis sp. nov., isolated from a sand dune.</title>
        <authorList>
            <person name="Park S."/>
            <person name="Yoon J.-H."/>
        </authorList>
    </citation>
    <scope>NUCLEOTIDE SEQUENCE</scope>
    <source>
        <strain evidence="6">BSSL-BM10</strain>
    </source>
</reference>
<keyword evidence="7" id="KW-1185">Reference proteome</keyword>
<dbReference type="Pfam" id="PF13549">
    <property type="entry name" value="ATP-grasp_5"/>
    <property type="match status" value="1"/>
</dbReference>
<evidence type="ECO:0000256" key="2">
    <source>
        <dbReference type="ARBA" id="ARBA00022598"/>
    </source>
</evidence>
<dbReference type="InterPro" id="IPR036291">
    <property type="entry name" value="NAD(P)-bd_dom_sf"/>
</dbReference>
<evidence type="ECO:0000256" key="1">
    <source>
        <dbReference type="ARBA" id="ARBA00022532"/>
    </source>
</evidence>
<keyword evidence="3" id="KW-0547">Nucleotide-binding</keyword>
<keyword evidence="2 6" id="KW-0436">Ligase</keyword>
<dbReference type="InterPro" id="IPR016102">
    <property type="entry name" value="Succinyl-CoA_synth-like"/>
</dbReference>
<evidence type="ECO:0000313" key="7">
    <source>
        <dbReference type="Proteomes" id="UP000678281"/>
    </source>
</evidence>
<keyword evidence="4" id="KW-0067">ATP-binding</keyword>
<dbReference type="Pfam" id="PF19045">
    <property type="entry name" value="Ligase_CoA_2"/>
    <property type="match status" value="1"/>
</dbReference>
<evidence type="ECO:0000259" key="5">
    <source>
        <dbReference type="SMART" id="SM00881"/>
    </source>
</evidence>
<evidence type="ECO:0000256" key="4">
    <source>
        <dbReference type="ARBA" id="ARBA00022840"/>
    </source>
</evidence>
<dbReference type="Gene3D" id="3.30.1490.20">
    <property type="entry name" value="ATP-grasp fold, A domain"/>
    <property type="match status" value="1"/>
</dbReference>